<dbReference type="Proteomes" id="UP001596098">
    <property type="component" value="Unassembled WGS sequence"/>
</dbReference>
<dbReference type="EMBL" id="JBHSQI010000002">
    <property type="protein sequence ID" value="MFC6152626.1"/>
    <property type="molecule type" value="Genomic_DNA"/>
</dbReference>
<feature type="region of interest" description="Disordered" evidence="1">
    <location>
        <begin position="281"/>
        <end position="314"/>
    </location>
</feature>
<gene>
    <name evidence="2" type="ORF">ACFPWU_02970</name>
</gene>
<evidence type="ECO:0000313" key="3">
    <source>
        <dbReference type="Proteomes" id="UP001596098"/>
    </source>
</evidence>
<comment type="caution">
    <text evidence="2">The sequence shown here is derived from an EMBL/GenBank/DDBJ whole genome shotgun (WGS) entry which is preliminary data.</text>
</comment>
<evidence type="ECO:0000313" key="2">
    <source>
        <dbReference type="EMBL" id="MFC6152626.1"/>
    </source>
</evidence>
<evidence type="ECO:0008006" key="4">
    <source>
        <dbReference type="Google" id="ProtNLM"/>
    </source>
</evidence>
<protein>
    <recommendedName>
        <fullName evidence="4">PqqD family peptide modification chaperone</fullName>
    </recommendedName>
</protein>
<proteinExistence type="predicted"/>
<dbReference type="SUPFAM" id="SSF53795">
    <property type="entry name" value="PEP carboxykinase-like"/>
    <property type="match status" value="1"/>
</dbReference>
<name>A0ABW1QVW6_9ACTN</name>
<accession>A0ABW1QVW6</accession>
<evidence type="ECO:0000256" key="1">
    <source>
        <dbReference type="SAM" id="MobiDB-lite"/>
    </source>
</evidence>
<organism evidence="2 3">
    <name type="scientific">Nocardioides yefusunii</name>
    <dbReference type="NCBI Taxonomy" id="2500546"/>
    <lineage>
        <taxon>Bacteria</taxon>
        <taxon>Bacillati</taxon>
        <taxon>Actinomycetota</taxon>
        <taxon>Actinomycetes</taxon>
        <taxon>Propionibacteriales</taxon>
        <taxon>Nocardioidaceae</taxon>
        <taxon>Nocardioides</taxon>
    </lineage>
</organism>
<reference evidence="3" key="1">
    <citation type="journal article" date="2019" name="Int. J. Syst. Evol. Microbiol.">
        <title>The Global Catalogue of Microorganisms (GCM) 10K type strain sequencing project: providing services to taxonomists for standard genome sequencing and annotation.</title>
        <authorList>
            <consortium name="The Broad Institute Genomics Platform"/>
            <consortium name="The Broad Institute Genome Sequencing Center for Infectious Disease"/>
            <person name="Wu L."/>
            <person name="Ma J."/>
        </authorList>
    </citation>
    <scope>NUCLEOTIDE SEQUENCE [LARGE SCALE GENOMIC DNA]</scope>
    <source>
        <strain evidence="3">DFY28</strain>
    </source>
</reference>
<sequence length="403" mass="42005">MVTELSLDVMGVRVVLDLGGADAEVLRGCVEHAWDRCLVAPGSAGPEGSGTAVPARRVEVVLDPDTTVVDEARSRGAVVGTTEIVVMDELTTRLVREGLEALVGDRWLLHACALGDPETGATVVLVAPSGTGKTTASRTLATSFGYVTDETAVIERDGTITPFPKPLSLLVDGRRPKRQVSPTELGMLPSPPTPWLAKVALLSRHEDAEGVVVEEVALGEGLAQLAEQTSSLHLLEDPLASATAILQARGGLTRLVYSESADLVPVVRGWLDAADRSAIGPAPVPGAPLEQPWAEPAAESESEPAAEDSRGEKPARLRRCAVLDEFAIDETVVVLLEGQVLTLSPVAGLVLDLVGETGAAGMEVAALEAAMEEAIGVPAEGTVADALTPIVDDMVTRGLVERM</sequence>
<dbReference type="RefSeq" id="WP_128219713.1">
    <property type="nucleotide sequence ID" value="NZ_CP034929.1"/>
</dbReference>
<keyword evidence="3" id="KW-1185">Reference proteome</keyword>